<dbReference type="Proteomes" id="UP001168902">
    <property type="component" value="Unassembled WGS sequence"/>
</dbReference>
<comment type="caution">
    <text evidence="1">The sequence shown here is derived from an EMBL/GenBank/DDBJ whole genome shotgun (WGS) entry which is preliminary data.</text>
</comment>
<dbReference type="RefSeq" id="WP_302897647.1">
    <property type="nucleotide sequence ID" value="NZ_JAUMJH010000037.1"/>
</dbReference>
<name>A0ABT8UZ92_9GAMM</name>
<reference evidence="1 2" key="1">
    <citation type="submission" date="2023-07" db="EMBL/GenBank/DDBJ databases">
        <title>A novel proteolytic Acinetobacter species.</title>
        <authorList>
            <person name="Nemec A."/>
            <person name="Radolfova-Krizova L."/>
        </authorList>
    </citation>
    <scope>NUCLEOTIDE SEQUENCE [LARGE SCALE GENOMIC DNA]</scope>
    <source>
        <strain evidence="1 2">NIPH 1865</strain>
    </source>
</reference>
<dbReference type="EMBL" id="JAUMJH010000037">
    <property type="protein sequence ID" value="MDO3658374.1"/>
    <property type="molecule type" value="Genomic_DNA"/>
</dbReference>
<gene>
    <name evidence="1" type="ORF">Q3V53_14440</name>
</gene>
<sequence length="120" mass="14421">MKIQEAIEIRNSRKNVMAFLHRSDISTIEKLLGQDLNRPVIWNDLCDQVLEAYRNNKIKNKQLSEIFELLMQSNSQLRTEKYRYSNNSLYKYDAEQRAYIHCKPCSRKDFNLHYANIYID</sequence>
<proteinExistence type="predicted"/>
<keyword evidence="2" id="KW-1185">Reference proteome</keyword>
<evidence type="ECO:0000313" key="1">
    <source>
        <dbReference type="EMBL" id="MDO3658374.1"/>
    </source>
</evidence>
<organism evidence="1 2">
    <name type="scientific">Acinetobacter genomosp. 15BJ</name>
    <dbReference type="NCBI Taxonomy" id="106651"/>
    <lineage>
        <taxon>Bacteria</taxon>
        <taxon>Pseudomonadati</taxon>
        <taxon>Pseudomonadota</taxon>
        <taxon>Gammaproteobacteria</taxon>
        <taxon>Moraxellales</taxon>
        <taxon>Moraxellaceae</taxon>
        <taxon>Acinetobacter</taxon>
    </lineage>
</organism>
<protein>
    <submittedName>
        <fullName evidence="1">Uncharacterized protein</fullName>
    </submittedName>
</protein>
<accession>A0ABT8UZ92</accession>
<evidence type="ECO:0000313" key="2">
    <source>
        <dbReference type="Proteomes" id="UP001168902"/>
    </source>
</evidence>